<accession>A0A4R9M0R1</accession>
<organism evidence="1 2">
    <name type="scientific">Leptospira idonii</name>
    <dbReference type="NCBI Taxonomy" id="1193500"/>
    <lineage>
        <taxon>Bacteria</taxon>
        <taxon>Pseudomonadati</taxon>
        <taxon>Spirochaetota</taxon>
        <taxon>Spirochaetia</taxon>
        <taxon>Leptospirales</taxon>
        <taxon>Leptospiraceae</taxon>
        <taxon>Leptospira</taxon>
    </lineage>
</organism>
<dbReference type="AlphaFoldDB" id="A0A4R9M0R1"/>
<reference evidence="1" key="1">
    <citation type="journal article" date="2019" name="PLoS Negl. Trop. Dis.">
        <title>Revisiting the worldwide diversity of Leptospira species in the environment.</title>
        <authorList>
            <person name="Vincent A.T."/>
            <person name="Schiettekatte O."/>
            <person name="Bourhy P."/>
            <person name="Veyrier F.J."/>
            <person name="Picardeau M."/>
        </authorList>
    </citation>
    <scope>NUCLEOTIDE SEQUENCE [LARGE SCALE GENOMIC DNA]</scope>
    <source>
        <strain evidence="1">201300427</strain>
    </source>
</reference>
<dbReference type="RefSeq" id="WP_135759420.1">
    <property type="nucleotide sequence ID" value="NZ_RQHW01000015.1"/>
</dbReference>
<sequence length="124" mass="14857">MINQSRQLGYDFTLTFSTALVEYCNLRKWTKSRLTIGEWTSHFEVENIEKQILFEVMYDAHDSTHNGYFTQNNERLILINLFKENKHCKSEKEYFKKGENYFKCLAQYYFENMTIIGKGLGSFF</sequence>
<evidence type="ECO:0000313" key="1">
    <source>
        <dbReference type="EMBL" id="TGN20263.1"/>
    </source>
</evidence>
<comment type="caution">
    <text evidence="1">The sequence shown here is derived from an EMBL/GenBank/DDBJ whole genome shotgun (WGS) entry which is preliminary data.</text>
</comment>
<proteinExistence type="predicted"/>
<name>A0A4R9M0R1_9LEPT</name>
<evidence type="ECO:0000313" key="2">
    <source>
        <dbReference type="Proteomes" id="UP000298058"/>
    </source>
</evidence>
<keyword evidence="2" id="KW-1185">Reference proteome</keyword>
<protein>
    <submittedName>
        <fullName evidence="1">Uncharacterized protein</fullName>
    </submittedName>
</protein>
<dbReference type="EMBL" id="RQHW01000015">
    <property type="protein sequence ID" value="TGN20263.1"/>
    <property type="molecule type" value="Genomic_DNA"/>
</dbReference>
<dbReference type="Proteomes" id="UP000298058">
    <property type="component" value="Unassembled WGS sequence"/>
</dbReference>
<gene>
    <name evidence="1" type="ORF">EHS15_04830</name>
</gene>